<proteinExistence type="predicted"/>
<dbReference type="AlphaFoldDB" id="A0A0A8YGQ6"/>
<accession>A0A0A8YGQ6</accession>
<protein>
    <submittedName>
        <fullName evidence="1">Uncharacterized protein</fullName>
    </submittedName>
</protein>
<dbReference type="EMBL" id="GBRH01272366">
    <property type="protein sequence ID" value="JAD25529.1"/>
    <property type="molecule type" value="Transcribed_RNA"/>
</dbReference>
<evidence type="ECO:0000313" key="1">
    <source>
        <dbReference type="EMBL" id="JAD25529.1"/>
    </source>
</evidence>
<name>A0A0A8YGQ6_ARUDO</name>
<reference evidence="1" key="1">
    <citation type="submission" date="2014-09" db="EMBL/GenBank/DDBJ databases">
        <authorList>
            <person name="Magalhaes I.L.F."/>
            <person name="Oliveira U."/>
            <person name="Santos F.R."/>
            <person name="Vidigal T.H.D.A."/>
            <person name="Brescovit A.D."/>
            <person name="Santos A.J."/>
        </authorList>
    </citation>
    <scope>NUCLEOTIDE SEQUENCE</scope>
    <source>
        <tissue evidence="1">Shoot tissue taken approximately 20 cm above the soil surface</tissue>
    </source>
</reference>
<organism evidence="1">
    <name type="scientific">Arundo donax</name>
    <name type="common">Giant reed</name>
    <name type="synonym">Donax arundinaceus</name>
    <dbReference type="NCBI Taxonomy" id="35708"/>
    <lineage>
        <taxon>Eukaryota</taxon>
        <taxon>Viridiplantae</taxon>
        <taxon>Streptophyta</taxon>
        <taxon>Embryophyta</taxon>
        <taxon>Tracheophyta</taxon>
        <taxon>Spermatophyta</taxon>
        <taxon>Magnoliopsida</taxon>
        <taxon>Liliopsida</taxon>
        <taxon>Poales</taxon>
        <taxon>Poaceae</taxon>
        <taxon>PACMAD clade</taxon>
        <taxon>Arundinoideae</taxon>
        <taxon>Arundineae</taxon>
        <taxon>Arundo</taxon>
    </lineage>
</organism>
<sequence length="57" mass="6763">MAAPMQRNPKRKQYFRSPRVSFTNCLTWVETKGNFHPSMFRQCDEASPFQVSTFLYV</sequence>
<reference evidence="1" key="2">
    <citation type="journal article" date="2015" name="Data Brief">
        <title>Shoot transcriptome of the giant reed, Arundo donax.</title>
        <authorList>
            <person name="Barrero R.A."/>
            <person name="Guerrero F.D."/>
            <person name="Moolhuijzen P."/>
            <person name="Goolsby J.A."/>
            <person name="Tidwell J."/>
            <person name="Bellgard S.E."/>
            <person name="Bellgard M.I."/>
        </authorList>
    </citation>
    <scope>NUCLEOTIDE SEQUENCE</scope>
    <source>
        <tissue evidence="1">Shoot tissue taken approximately 20 cm above the soil surface</tissue>
    </source>
</reference>